<accession>A0A1S8CFB2</accession>
<reference evidence="21 22" key="1">
    <citation type="submission" date="2016-11" db="EMBL/GenBank/DDBJ databases">
        <title>Rahnella oryzae sp. nov., isolated from rice root.</title>
        <authorList>
            <person name="Zhang X.-X."/>
            <person name="Zhang J."/>
        </authorList>
    </citation>
    <scope>NUCLEOTIDE SEQUENCE [LARGE SCALE GENOMIC DNA]</scope>
    <source>
        <strain evidence="21 22">J11-6</strain>
    </source>
</reference>
<dbReference type="SUPFAM" id="SSF55486">
    <property type="entry name" value="Metalloproteases ('zincins'), catalytic domain"/>
    <property type="match status" value="1"/>
</dbReference>
<dbReference type="InterPro" id="IPR024079">
    <property type="entry name" value="MetalloPept_cat_dom_sf"/>
</dbReference>
<evidence type="ECO:0000256" key="7">
    <source>
        <dbReference type="ARBA" id="ARBA00022525"/>
    </source>
</evidence>
<dbReference type="InterPro" id="IPR018511">
    <property type="entry name" value="Hemolysin-typ_Ca-bd_CS"/>
</dbReference>
<dbReference type="PIRSF" id="PIRSF001205">
    <property type="entry name" value="Peptidase_M10B"/>
    <property type="match status" value="1"/>
</dbReference>
<dbReference type="GO" id="GO:0016020">
    <property type="term" value="C:membrane"/>
    <property type="evidence" value="ECO:0007669"/>
    <property type="project" value="UniProtKB-SubCell"/>
</dbReference>
<feature type="domain" description="Peptidase metallopeptidase" evidence="20">
    <location>
        <begin position="63"/>
        <end position="247"/>
    </location>
</feature>
<dbReference type="STRING" id="2034155.BMI79_17850"/>
<comment type="caution">
    <text evidence="21">The sequence shown here is derived from an EMBL/GenBank/DDBJ whole genome shotgun (WGS) entry which is preliminary data.</text>
</comment>
<evidence type="ECO:0000256" key="19">
    <source>
        <dbReference type="PIRSR" id="PIRSR001205-2"/>
    </source>
</evidence>
<feature type="active site" evidence="18">
    <location>
        <position position="192"/>
    </location>
</feature>
<evidence type="ECO:0000256" key="14">
    <source>
        <dbReference type="ARBA" id="ARBA00022837"/>
    </source>
</evidence>
<comment type="cofactor">
    <cofactor evidence="2">
        <name>Ca(2+)</name>
        <dbReference type="ChEBI" id="CHEBI:29108"/>
    </cofactor>
</comment>
<gene>
    <name evidence="21" type="ORF">BMI79_17850</name>
</gene>
<evidence type="ECO:0000259" key="20">
    <source>
        <dbReference type="SMART" id="SM00235"/>
    </source>
</evidence>
<dbReference type="GO" id="GO:0006508">
    <property type="term" value="P:proteolysis"/>
    <property type="evidence" value="ECO:0007669"/>
    <property type="project" value="UniProtKB-KW"/>
</dbReference>
<dbReference type="AlphaFoldDB" id="A0A1S8CFB2"/>
<dbReference type="Gene3D" id="3.40.390.10">
    <property type="entry name" value="Collagenase (Catalytic Domain)"/>
    <property type="match status" value="1"/>
</dbReference>
<evidence type="ECO:0000256" key="2">
    <source>
        <dbReference type="ARBA" id="ARBA00001913"/>
    </source>
</evidence>
<dbReference type="InterPro" id="IPR034033">
    <property type="entry name" value="Serralysin-like"/>
</dbReference>
<dbReference type="InterPro" id="IPR013858">
    <property type="entry name" value="Peptidase_M10B_C"/>
</dbReference>
<dbReference type="InterPro" id="IPR011049">
    <property type="entry name" value="Serralysin-like_metalloprot_C"/>
</dbReference>
<evidence type="ECO:0000256" key="16">
    <source>
        <dbReference type="ARBA" id="ARBA00023049"/>
    </source>
</evidence>
<keyword evidence="9" id="KW-0645">Protease</keyword>
<evidence type="ECO:0000256" key="15">
    <source>
        <dbReference type="ARBA" id="ARBA00023026"/>
    </source>
</evidence>
<dbReference type="InterPro" id="IPR001343">
    <property type="entry name" value="Hemolysn_Ca-bd"/>
</dbReference>
<name>A0A1S8CFB2_9GAMM</name>
<comment type="similarity">
    <text evidence="5">Belongs to the peptidase M10B family.</text>
</comment>
<keyword evidence="12" id="KW-0378">Hydrolase</keyword>
<keyword evidence="22" id="KW-1185">Reference proteome</keyword>
<keyword evidence="14" id="KW-0106">Calcium</keyword>
<keyword evidence="11" id="KW-0677">Repeat</keyword>
<dbReference type="InterPro" id="IPR003995">
    <property type="entry name" value="RTX_toxin_determinant-A"/>
</dbReference>
<dbReference type="GO" id="GO:0005615">
    <property type="term" value="C:extracellular space"/>
    <property type="evidence" value="ECO:0007669"/>
    <property type="project" value="InterPro"/>
</dbReference>
<dbReference type="Gene3D" id="2.150.10.10">
    <property type="entry name" value="Serralysin-like metalloprotease, C-terminal"/>
    <property type="match status" value="2"/>
</dbReference>
<evidence type="ECO:0000256" key="1">
    <source>
        <dbReference type="ARBA" id="ARBA00001609"/>
    </source>
</evidence>
<dbReference type="CDD" id="cd04277">
    <property type="entry name" value="ZnMc_serralysin_like"/>
    <property type="match status" value="1"/>
</dbReference>
<dbReference type="Pfam" id="PF00413">
    <property type="entry name" value="Peptidase_M10"/>
    <property type="match status" value="1"/>
</dbReference>
<dbReference type="GO" id="GO:0004222">
    <property type="term" value="F:metalloendopeptidase activity"/>
    <property type="evidence" value="ECO:0007669"/>
    <property type="project" value="InterPro"/>
</dbReference>
<keyword evidence="8" id="KW-0800">Toxin</keyword>
<comment type="cofactor">
    <cofactor evidence="19">
        <name>Zn(2+)</name>
        <dbReference type="ChEBI" id="CHEBI:29105"/>
    </cofactor>
    <text evidence="19">Binds 1 zinc ion per subunit.</text>
</comment>
<dbReference type="PRINTS" id="PR00313">
    <property type="entry name" value="CABNDNGRPT"/>
</dbReference>
<evidence type="ECO:0000256" key="3">
    <source>
        <dbReference type="ARBA" id="ARBA00004370"/>
    </source>
</evidence>
<keyword evidence="15" id="KW-0843">Virulence</keyword>
<keyword evidence="13 19" id="KW-0862">Zinc</keyword>
<dbReference type="Proteomes" id="UP000216021">
    <property type="component" value="Unassembled WGS sequence"/>
</dbReference>
<feature type="binding site" evidence="19">
    <location>
        <position position="195"/>
    </location>
    <ligand>
        <name>Zn(2+)</name>
        <dbReference type="ChEBI" id="CHEBI:29105"/>
        <note>catalytic</note>
    </ligand>
</feature>
<dbReference type="RefSeq" id="WP_076943549.1">
    <property type="nucleotide sequence ID" value="NZ_MOXD01000011.1"/>
</dbReference>
<evidence type="ECO:0000256" key="4">
    <source>
        <dbReference type="ARBA" id="ARBA00004613"/>
    </source>
</evidence>
<evidence type="ECO:0000256" key="8">
    <source>
        <dbReference type="ARBA" id="ARBA00022656"/>
    </source>
</evidence>
<evidence type="ECO:0000256" key="6">
    <source>
        <dbReference type="ARBA" id="ARBA00012422"/>
    </source>
</evidence>
<comment type="subcellular location">
    <subcellularLocation>
        <location evidence="3">Membrane</location>
    </subcellularLocation>
    <subcellularLocation>
        <location evidence="4">Secreted</location>
    </subcellularLocation>
</comment>
<sequence length="522" mass="55749">MQSTKEIIEVSGSSLSAITGYGAVEALLHYHERGNGIQINGKDSFSTEQAGLFITRTNQTWNGKGVFDQPVKLTFSFPDYKFSSTNAAGDTGLSKFNVEQQQQAKLSLQSWADVANITFSEVAATQKANITFGNYSQDQPGHDDYATQAYAFLPGSIYQGKDLSGQTWYNINQYDVKHPASEEYGRQTLTHEIGHALGLSHPGDYNAGQGNPTYQNATYAEDTRQFSLMSYWSETKTGGDNGGHYAAAPLIDDISAIQHLYGANMTTRTGDTVYGFNSNTDRDFLSTSSNEQKVIFAAWDAGGNDTFDFSGYTADQRINLNEKSFSDVGGLKGNVAIAAGVTIENAIGGSGDDVIVGNAVNNVLFGGAGNDILAGGDGNDRLWGDDGNDILFGGNGHDQLLGGAGDDILYGGAGADQLFGGEGKDIFVFNAASDSTPDFADCIYDFESGSDKIDLSFFNQGAQGKDFIHFVDRLSGNAGEALLTYDAASNQSQLALNLGGYQTPDFLLKIVGQVDMTADFIV</sequence>
<keyword evidence="17" id="KW-0472">Membrane</keyword>
<dbReference type="PRINTS" id="PR01488">
    <property type="entry name" value="RTXTOXINA"/>
</dbReference>
<dbReference type="EC" id="3.4.24.40" evidence="6"/>
<dbReference type="InterPro" id="IPR006026">
    <property type="entry name" value="Peptidase_Metallo"/>
</dbReference>
<comment type="catalytic activity">
    <reaction evidence="1">
        <text>Preferential cleavage of bonds with hydrophobic residues in P1'.</text>
        <dbReference type="EC" id="3.4.24.40"/>
    </reaction>
</comment>
<dbReference type="InterPro" id="IPR016294">
    <property type="entry name" value="Pept_M10B"/>
</dbReference>
<dbReference type="InterPro" id="IPR050557">
    <property type="entry name" value="RTX_toxin/Mannuronan_C5-epim"/>
</dbReference>
<evidence type="ECO:0000313" key="21">
    <source>
        <dbReference type="EMBL" id="OMQ20611.1"/>
    </source>
</evidence>
<evidence type="ECO:0000256" key="13">
    <source>
        <dbReference type="ARBA" id="ARBA00022833"/>
    </source>
</evidence>
<dbReference type="SMART" id="SM00235">
    <property type="entry name" value="ZnMc"/>
    <property type="match status" value="1"/>
</dbReference>
<evidence type="ECO:0000256" key="10">
    <source>
        <dbReference type="ARBA" id="ARBA00022723"/>
    </source>
</evidence>
<feature type="binding site" evidence="19">
    <location>
        <position position="191"/>
    </location>
    <ligand>
        <name>Zn(2+)</name>
        <dbReference type="ChEBI" id="CHEBI:29105"/>
        <note>catalytic</note>
    </ligand>
</feature>
<dbReference type="Pfam" id="PF08548">
    <property type="entry name" value="Peptidase_M10_C"/>
    <property type="match status" value="1"/>
</dbReference>
<protein>
    <recommendedName>
        <fullName evidence="6">serralysin</fullName>
        <ecNumber evidence="6">3.4.24.40</ecNumber>
    </recommendedName>
</protein>
<dbReference type="PROSITE" id="PS00330">
    <property type="entry name" value="HEMOLYSIN_CALCIUM"/>
    <property type="match status" value="3"/>
</dbReference>
<dbReference type="Pfam" id="PF00353">
    <property type="entry name" value="HemolysinCabind"/>
    <property type="match status" value="2"/>
</dbReference>
<dbReference type="OrthoDB" id="733404at2"/>
<dbReference type="NCBIfam" id="NF035945">
    <property type="entry name" value="Zn_serralysin"/>
    <property type="match status" value="1"/>
</dbReference>
<evidence type="ECO:0000256" key="11">
    <source>
        <dbReference type="ARBA" id="ARBA00022737"/>
    </source>
</evidence>
<evidence type="ECO:0000256" key="9">
    <source>
        <dbReference type="ARBA" id="ARBA00022670"/>
    </source>
</evidence>
<evidence type="ECO:0000256" key="18">
    <source>
        <dbReference type="PIRSR" id="PIRSR001205-1"/>
    </source>
</evidence>
<evidence type="ECO:0000256" key="17">
    <source>
        <dbReference type="ARBA" id="ARBA00023136"/>
    </source>
</evidence>
<dbReference type="GO" id="GO:0031012">
    <property type="term" value="C:extracellular matrix"/>
    <property type="evidence" value="ECO:0007669"/>
    <property type="project" value="InterPro"/>
</dbReference>
<proteinExistence type="inferred from homology"/>
<keyword evidence="16" id="KW-0482">Metalloprotease</keyword>
<evidence type="ECO:0000313" key="22">
    <source>
        <dbReference type="Proteomes" id="UP000216021"/>
    </source>
</evidence>
<keyword evidence="7" id="KW-0964">Secreted</keyword>
<dbReference type="EMBL" id="MOXD01000011">
    <property type="protein sequence ID" value="OMQ20611.1"/>
    <property type="molecule type" value="Genomic_DNA"/>
</dbReference>
<dbReference type="PANTHER" id="PTHR38340">
    <property type="entry name" value="S-LAYER PROTEIN"/>
    <property type="match status" value="1"/>
</dbReference>
<dbReference type="InterPro" id="IPR001818">
    <property type="entry name" value="Pept_M10_metallopeptidase"/>
</dbReference>
<evidence type="ECO:0000256" key="12">
    <source>
        <dbReference type="ARBA" id="ARBA00022801"/>
    </source>
</evidence>
<organism evidence="21 22">
    <name type="scientific">Serratia oryzae</name>
    <dbReference type="NCBI Taxonomy" id="2034155"/>
    <lineage>
        <taxon>Bacteria</taxon>
        <taxon>Pseudomonadati</taxon>
        <taxon>Pseudomonadota</taxon>
        <taxon>Gammaproteobacteria</taxon>
        <taxon>Enterobacterales</taxon>
        <taxon>Yersiniaceae</taxon>
        <taxon>Serratia</taxon>
    </lineage>
</organism>
<evidence type="ECO:0000256" key="5">
    <source>
        <dbReference type="ARBA" id="ARBA00009490"/>
    </source>
</evidence>
<feature type="binding site" evidence="19">
    <location>
        <position position="201"/>
    </location>
    <ligand>
        <name>Zn(2+)</name>
        <dbReference type="ChEBI" id="CHEBI:29105"/>
        <note>catalytic</note>
    </ligand>
</feature>
<dbReference type="GO" id="GO:0008270">
    <property type="term" value="F:zinc ion binding"/>
    <property type="evidence" value="ECO:0007669"/>
    <property type="project" value="InterPro"/>
</dbReference>
<dbReference type="SUPFAM" id="SSF51120">
    <property type="entry name" value="beta-Roll"/>
    <property type="match status" value="2"/>
</dbReference>
<keyword evidence="10 19" id="KW-0479">Metal-binding</keyword>
<dbReference type="GO" id="GO:0090729">
    <property type="term" value="F:toxin activity"/>
    <property type="evidence" value="ECO:0007669"/>
    <property type="project" value="UniProtKB-KW"/>
</dbReference>
<dbReference type="PANTHER" id="PTHR38340:SF1">
    <property type="entry name" value="S-LAYER PROTEIN"/>
    <property type="match status" value="1"/>
</dbReference>
<dbReference type="GO" id="GO:0005509">
    <property type="term" value="F:calcium ion binding"/>
    <property type="evidence" value="ECO:0007669"/>
    <property type="project" value="InterPro"/>
</dbReference>